<dbReference type="InterPro" id="IPR050961">
    <property type="entry name" value="BolA/IbaG_stress_morph_reg"/>
</dbReference>
<comment type="caution">
    <text evidence="3">The sequence shown here is derived from an EMBL/GenBank/DDBJ whole genome shotgun (WGS) entry which is preliminary data.</text>
</comment>
<sequence length="78" mass="8630">MAMAATDIERLILERFPDAKIEIEDLAGDGDHYAASVESEEFRGKSRVQQHQMVYDALKGNMGDVLHALALKTSAPQQ</sequence>
<comment type="similarity">
    <text evidence="1 2">Belongs to the BolA/IbaG family.</text>
</comment>
<dbReference type="SUPFAM" id="SSF82657">
    <property type="entry name" value="BolA-like"/>
    <property type="match status" value="1"/>
</dbReference>
<evidence type="ECO:0000256" key="1">
    <source>
        <dbReference type="ARBA" id="ARBA00005578"/>
    </source>
</evidence>
<dbReference type="PANTHER" id="PTHR46229">
    <property type="entry name" value="BOLA TRANSCRIPTION REGULATOR"/>
    <property type="match status" value="1"/>
</dbReference>
<dbReference type="InterPro" id="IPR036065">
    <property type="entry name" value="BolA-like_sf"/>
</dbReference>
<evidence type="ECO:0000313" key="3">
    <source>
        <dbReference type="EMBL" id="ODR93915.1"/>
    </source>
</evidence>
<reference evidence="3 4" key="1">
    <citation type="journal article" date="2016" name="Environ. Microbiol.">
        <title>New Methyloceanibacter diversity from North Sea sediments includes methanotroph containing solely the soluble methane monooxygenase.</title>
        <authorList>
            <person name="Vekeman B."/>
            <person name="Kerckhof F.M."/>
            <person name="Cremers G."/>
            <person name="de Vos P."/>
            <person name="Vandamme P."/>
            <person name="Boon N."/>
            <person name="Op den Camp H.J."/>
            <person name="Heylen K."/>
        </authorList>
    </citation>
    <scope>NUCLEOTIDE SEQUENCE [LARGE SCALE GENOMIC DNA]</scope>
    <source>
        <strain evidence="3 4">R-67176</strain>
    </source>
</reference>
<evidence type="ECO:0000256" key="2">
    <source>
        <dbReference type="RuleBase" id="RU003860"/>
    </source>
</evidence>
<dbReference type="Proteomes" id="UP000094172">
    <property type="component" value="Unassembled WGS sequence"/>
</dbReference>
<dbReference type="PIRSF" id="PIRSF003113">
    <property type="entry name" value="BolA"/>
    <property type="match status" value="1"/>
</dbReference>
<dbReference type="AlphaFoldDB" id="A0A1E3VK65"/>
<dbReference type="STRING" id="1774970.AUC70_09895"/>
<dbReference type="Gene3D" id="3.30.300.90">
    <property type="entry name" value="BolA-like"/>
    <property type="match status" value="1"/>
</dbReference>
<evidence type="ECO:0000313" key="4">
    <source>
        <dbReference type="Proteomes" id="UP000094172"/>
    </source>
</evidence>
<name>A0A1E3VK65_9HYPH</name>
<organism evidence="3 4">
    <name type="scientific">Methyloceanibacter stevinii</name>
    <dbReference type="NCBI Taxonomy" id="1774970"/>
    <lineage>
        <taxon>Bacteria</taxon>
        <taxon>Pseudomonadati</taxon>
        <taxon>Pseudomonadota</taxon>
        <taxon>Alphaproteobacteria</taxon>
        <taxon>Hyphomicrobiales</taxon>
        <taxon>Hyphomicrobiaceae</taxon>
        <taxon>Methyloceanibacter</taxon>
    </lineage>
</organism>
<dbReference type="RefSeq" id="WP_069445267.1">
    <property type="nucleotide sequence ID" value="NZ_LPWE01000013.1"/>
</dbReference>
<keyword evidence="4" id="KW-1185">Reference proteome</keyword>
<dbReference type="EMBL" id="LPWE01000013">
    <property type="protein sequence ID" value="ODR93915.1"/>
    <property type="molecule type" value="Genomic_DNA"/>
</dbReference>
<dbReference type="Pfam" id="PF01722">
    <property type="entry name" value="BolA"/>
    <property type="match status" value="1"/>
</dbReference>
<dbReference type="PANTHER" id="PTHR46229:SF2">
    <property type="entry name" value="BOLA-LIKE PROTEIN 1"/>
    <property type="match status" value="1"/>
</dbReference>
<accession>A0A1E3VK65</accession>
<gene>
    <name evidence="3" type="ORF">AUC70_09895</name>
</gene>
<protein>
    <submittedName>
        <fullName evidence="3">Transcriptional regulator</fullName>
    </submittedName>
</protein>
<dbReference type="InterPro" id="IPR002634">
    <property type="entry name" value="BolA"/>
</dbReference>
<proteinExistence type="inferred from homology"/>